<evidence type="ECO:0000313" key="5">
    <source>
        <dbReference type="EMBL" id="MFC6331872.1"/>
    </source>
</evidence>
<dbReference type="PANTHER" id="PTHR43280">
    <property type="entry name" value="ARAC-FAMILY TRANSCRIPTIONAL REGULATOR"/>
    <property type="match status" value="1"/>
</dbReference>
<reference evidence="6" key="1">
    <citation type="journal article" date="2019" name="Int. J. Syst. Evol. Microbiol.">
        <title>The Global Catalogue of Microorganisms (GCM) 10K type strain sequencing project: providing services to taxonomists for standard genome sequencing and annotation.</title>
        <authorList>
            <consortium name="The Broad Institute Genomics Platform"/>
            <consortium name="The Broad Institute Genome Sequencing Center for Infectious Disease"/>
            <person name="Wu L."/>
            <person name="Ma J."/>
        </authorList>
    </citation>
    <scope>NUCLEOTIDE SEQUENCE [LARGE SCALE GENOMIC DNA]</scope>
    <source>
        <strain evidence="6">PCU 280</strain>
    </source>
</reference>
<dbReference type="PROSITE" id="PS01124">
    <property type="entry name" value="HTH_ARAC_FAMILY_2"/>
    <property type="match status" value="1"/>
</dbReference>
<dbReference type="InterPro" id="IPR003313">
    <property type="entry name" value="AraC-bd"/>
</dbReference>
<dbReference type="PANTHER" id="PTHR43280:SF28">
    <property type="entry name" value="HTH-TYPE TRANSCRIPTIONAL ACTIVATOR RHAS"/>
    <property type="match status" value="1"/>
</dbReference>
<dbReference type="Pfam" id="PF02311">
    <property type="entry name" value="AraC_binding"/>
    <property type="match status" value="1"/>
</dbReference>
<gene>
    <name evidence="5" type="ORF">ACFP56_04490</name>
</gene>
<dbReference type="RefSeq" id="WP_379231549.1">
    <property type="nucleotide sequence ID" value="NZ_JBHSTE010000001.1"/>
</dbReference>
<feature type="domain" description="HTH araC/xylS-type" evidence="4">
    <location>
        <begin position="167"/>
        <end position="265"/>
    </location>
</feature>
<evidence type="ECO:0000259" key="4">
    <source>
        <dbReference type="PROSITE" id="PS01124"/>
    </source>
</evidence>
<dbReference type="SUPFAM" id="SSF46689">
    <property type="entry name" value="Homeodomain-like"/>
    <property type="match status" value="2"/>
</dbReference>
<comment type="caution">
    <text evidence="5">The sequence shown here is derived from an EMBL/GenBank/DDBJ whole genome shotgun (WGS) entry which is preliminary data.</text>
</comment>
<dbReference type="PROSITE" id="PS00041">
    <property type="entry name" value="HTH_ARAC_FAMILY_1"/>
    <property type="match status" value="1"/>
</dbReference>
<dbReference type="SUPFAM" id="SSF51215">
    <property type="entry name" value="Regulatory protein AraC"/>
    <property type="match status" value="1"/>
</dbReference>
<evidence type="ECO:0000313" key="6">
    <source>
        <dbReference type="Proteomes" id="UP001596233"/>
    </source>
</evidence>
<proteinExistence type="predicted"/>
<dbReference type="Gene3D" id="1.10.10.60">
    <property type="entry name" value="Homeodomain-like"/>
    <property type="match status" value="2"/>
</dbReference>
<keyword evidence="6" id="KW-1185">Reference proteome</keyword>
<dbReference type="EMBL" id="JBHSTE010000001">
    <property type="protein sequence ID" value="MFC6331872.1"/>
    <property type="molecule type" value="Genomic_DNA"/>
</dbReference>
<dbReference type="InterPro" id="IPR014710">
    <property type="entry name" value="RmlC-like_jellyroll"/>
</dbReference>
<dbReference type="Proteomes" id="UP001596233">
    <property type="component" value="Unassembled WGS sequence"/>
</dbReference>
<evidence type="ECO:0000256" key="1">
    <source>
        <dbReference type="ARBA" id="ARBA00023015"/>
    </source>
</evidence>
<keyword evidence="1" id="KW-0805">Transcription regulation</keyword>
<protein>
    <submittedName>
        <fullName evidence="5">AraC family transcriptional regulator</fullName>
    </submittedName>
</protein>
<dbReference type="InterPro" id="IPR037923">
    <property type="entry name" value="HTH-like"/>
</dbReference>
<evidence type="ECO:0000256" key="2">
    <source>
        <dbReference type="ARBA" id="ARBA00023125"/>
    </source>
</evidence>
<dbReference type="Gene3D" id="2.60.120.10">
    <property type="entry name" value="Jelly Rolls"/>
    <property type="match status" value="1"/>
</dbReference>
<organism evidence="5 6">
    <name type="scientific">Paenibacillus septentrionalis</name>
    <dbReference type="NCBI Taxonomy" id="429342"/>
    <lineage>
        <taxon>Bacteria</taxon>
        <taxon>Bacillati</taxon>
        <taxon>Bacillota</taxon>
        <taxon>Bacilli</taxon>
        <taxon>Bacillales</taxon>
        <taxon>Paenibacillaceae</taxon>
        <taxon>Paenibacillus</taxon>
    </lineage>
</organism>
<sequence length="272" mass="31580">MGMHYNSSGTILVDHYKRKGFYTMQSHHAHDDYELYYLFRGERNFFIRDRSYRIKRGGFVFVEKNELHKTIDTEVPDHERLVINFGTALLADFPLRGRSGVIMLPPQDQFKGEALVREIIAEAQGKAEGRDIMLESLIKQLLLLLFRAQKDQPEIEAEASTVHKTISEVAAYVGTHYRDPLRLHDVASLFFISPYYLSRKFKACTGFGFSEYVQLVRIREAQRLLRETDLKMIEIAEQIGIEAVANFYKLFKATTGCSPLQYRKRQQANLMQ</sequence>
<keyword evidence="3" id="KW-0804">Transcription</keyword>
<name>A0ABW1UZI0_9BACL</name>
<dbReference type="SMART" id="SM00342">
    <property type="entry name" value="HTH_ARAC"/>
    <property type="match status" value="1"/>
</dbReference>
<dbReference type="InterPro" id="IPR018060">
    <property type="entry name" value="HTH_AraC"/>
</dbReference>
<dbReference type="InterPro" id="IPR009057">
    <property type="entry name" value="Homeodomain-like_sf"/>
</dbReference>
<accession>A0ABW1UZI0</accession>
<dbReference type="Pfam" id="PF12833">
    <property type="entry name" value="HTH_18"/>
    <property type="match status" value="1"/>
</dbReference>
<dbReference type="InterPro" id="IPR018062">
    <property type="entry name" value="HTH_AraC-typ_CS"/>
</dbReference>
<keyword evidence="2" id="KW-0238">DNA-binding</keyword>
<evidence type="ECO:0000256" key="3">
    <source>
        <dbReference type="ARBA" id="ARBA00023163"/>
    </source>
</evidence>